<comment type="caution">
    <text evidence="2">The sequence shown here is derived from an EMBL/GenBank/DDBJ whole genome shotgun (WGS) entry which is preliminary data.</text>
</comment>
<proteinExistence type="predicted"/>
<keyword evidence="3" id="KW-1185">Reference proteome</keyword>
<gene>
    <name evidence="2" type="ORF">JKK62_02290</name>
</gene>
<dbReference type="RefSeq" id="WP_201426791.1">
    <property type="nucleotide sequence ID" value="NZ_JAEQMG010000035.1"/>
</dbReference>
<evidence type="ECO:0000256" key="1">
    <source>
        <dbReference type="ARBA" id="ARBA00022649"/>
    </source>
</evidence>
<evidence type="ECO:0000313" key="3">
    <source>
        <dbReference type="Proteomes" id="UP000633365"/>
    </source>
</evidence>
<protein>
    <submittedName>
        <fullName evidence="2">Type II toxin-antitoxin system RelE/ParE family toxin</fullName>
    </submittedName>
</protein>
<keyword evidence="1" id="KW-1277">Toxin-antitoxin system</keyword>
<dbReference type="Pfam" id="PF05016">
    <property type="entry name" value="ParE_toxin"/>
    <property type="match status" value="1"/>
</dbReference>
<organism evidence="2 3">
    <name type="scientific">Ruminococcus difficilis</name>
    <dbReference type="NCBI Taxonomy" id="2763069"/>
    <lineage>
        <taxon>Bacteria</taxon>
        <taxon>Bacillati</taxon>
        <taxon>Bacillota</taxon>
        <taxon>Clostridia</taxon>
        <taxon>Eubacteriales</taxon>
        <taxon>Oscillospiraceae</taxon>
        <taxon>Ruminococcus</taxon>
    </lineage>
</organism>
<sequence length="101" mass="11788">MKLIYSPQARVDLREIKAYIRDNLQNPTAAENVTQKILKSCSLLKENPLLGAELSGKVDRETDLRYLIINQHIAFYKVDDSVIRVIRIRDARTNYMHIIFK</sequence>
<dbReference type="Proteomes" id="UP000633365">
    <property type="component" value="Unassembled WGS sequence"/>
</dbReference>
<reference evidence="2" key="1">
    <citation type="submission" date="2021-01" db="EMBL/GenBank/DDBJ databases">
        <title>Genome public.</title>
        <authorList>
            <person name="Liu C."/>
            <person name="Sun Q."/>
        </authorList>
    </citation>
    <scope>NUCLEOTIDE SEQUENCE</scope>
    <source>
        <strain evidence="2">M6</strain>
    </source>
</reference>
<accession>A0A934U338</accession>
<dbReference type="Gene3D" id="3.30.2310.20">
    <property type="entry name" value="RelE-like"/>
    <property type="match status" value="1"/>
</dbReference>
<dbReference type="EMBL" id="JAEQMG010000035">
    <property type="protein sequence ID" value="MBK6087489.1"/>
    <property type="molecule type" value="Genomic_DNA"/>
</dbReference>
<dbReference type="InterPro" id="IPR007712">
    <property type="entry name" value="RelE/ParE_toxin"/>
</dbReference>
<name>A0A934U338_9FIRM</name>
<dbReference type="InterPro" id="IPR035093">
    <property type="entry name" value="RelE/ParE_toxin_dom_sf"/>
</dbReference>
<dbReference type="AlphaFoldDB" id="A0A934U338"/>
<evidence type="ECO:0000313" key="2">
    <source>
        <dbReference type="EMBL" id="MBK6087489.1"/>
    </source>
</evidence>
<dbReference type="NCBIfam" id="TIGR02385">
    <property type="entry name" value="RelE_StbE"/>
    <property type="match status" value="1"/>
</dbReference>